<name>A0A1G6A948_9HYPH</name>
<dbReference type="GO" id="GO:0016020">
    <property type="term" value="C:membrane"/>
    <property type="evidence" value="ECO:0007669"/>
    <property type="project" value="InterPro"/>
</dbReference>
<feature type="transmembrane region" description="Helical" evidence="1">
    <location>
        <begin position="125"/>
        <end position="143"/>
    </location>
</feature>
<evidence type="ECO:0000313" key="4">
    <source>
        <dbReference type="Proteomes" id="UP000199071"/>
    </source>
</evidence>
<evidence type="ECO:0000259" key="2">
    <source>
        <dbReference type="Pfam" id="PF00892"/>
    </source>
</evidence>
<dbReference type="PANTHER" id="PTHR22911">
    <property type="entry name" value="ACYL-MALONYL CONDENSING ENZYME-RELATED"/>
    <property type="match status" value="1"/>
</dbReference>
<feature type="transmembrane region" description="Helical" evidence="1">
    <location>
        <begin position="32"/>
        <end position="49"/>
    </location>
</feature>
<reference evidence="3 4" key="1">
    <citation type="submission" date="2016-10" db="EMBL/GenBank/DDBJ databases">
        <authorList>
            <person name="de Groot N.N."/>
        </authorList>
    </citation>
    <scope>NUCLEOTIDE SEQUENCE [LARGE SCALE GENOMIC DNA]</scope>
    <source>
        <strain evidence="3 4">ATCC 35022</strain>
    </source>
</reference>
<organism evidence="3 4">
    <name type="scientific">Bauldia litoralis</name>
    <dbReference type="NCBI Taxonomy" id="665467"/>
    <lineage>
        <taxon>Bacteria</taxon>
        <taxon>Pseudomonadati</taxon>
        <taxon>Pseudomonadota</taxon>
        <taxon>Alphaproteobacteria</taxon>
        <taxon>Hyphomicrobiales</taxon>
        <taxon>Kaistiaceae</taxon>
        <taxon>Bauldia</taxon>
    </lineage>
</organism>
<gene>
    <name evidence="3" type="ORF">SAMN02982931_00328</name>
</gene>
<dbReference type="Pfam" id="PF00892">
    <property type="entry name" value="EamA"/>
    <property type="match status" value="2"/>
</dbReference>
<dbReference type="InterPro" id="IPR000620">
    <property type="entry name" value="EamA_dom"/>
</dbReference>
<feature type="domain" description="EamA" evidence="2">
    <location>
        <begin position="34"/>
        <end position="165"/>
    </location>
</feature>
<keyword evidence="1" id="KW-1133">Transmembrane helix</keyword>
<evidence type="ECO:0000313" key="3">
    <source>
        <dbReference type="EMBL" id="SDB04944.1"/>
    </source>
</evidence>
<feature type="transmembrane region" description="Helical" evidence="1">
    <location>
        <begin position="288"/>
        <end position="306"/>
    </location>
</feature>
<evidence type="ECO:0000256" key="1">
    <source>
        <dbReference type="SAM" id="Phobius"/>
    </source>
</evidence>
<dbReference type="STRING" id="665467.SAMN02982931_00328"/>
<dbReference type="InterPro" id="IPR037185">
    <property type="entry name" value="EmrE-like"/>
</dbReference>
<proteinExistence type="predicted"/>
<dbReference type="AlphaFoldDB" id="A0A1G6A948"/>
<feature type="domain" description="EamA" evidence="2">
    <location>
        <begin position="175"/>
        <end position="305"/>
    </location>
</feature>
<feature type="transmembrane region" description="Helical" evidence="1">
    <location>
        <begin position="55"/>
        <end position="78"/>
    </location>
</feature>
<dbReference type="Proteomes" id="UP000199071">
    <property type="component" value="Unassembled WGS sequence"/>
</dbReference>
<feature type="transmembrane region" description="Helical" evidence="1">
    <location>
        <begin position="152"/>
        <end position="169"/>
    </location>
</feature>
<feature type="transmembrane region" description="Helical" evidence="1">
    <location>
        <begin position="263"/>
        <end position="282"/>
    </location>
</feature>
<accession>A0A1G6A948</accession>
<feature type="transmembrane region" description="Helical" evidence="1">
    <location>
        <begin position="175"/>
        <end position="197"/>
    </location>
</feature>
<protein>
    <submittedName>
        <fullName evidence="3">EamA domain-containing membrane protein RarD</fullName>
    </submittedName>
</protein>
<keyword evidence="1" id="KW-0472">Membrane</keyword>
<dbReference type="PANTHER" id="PTHR22911:SF135">
    <property type="entry name" value="BLR4310 PROTEIN"/>
    <property type="match status" value="1"/>
</dbReference>
<dbReference type="SUPFAM" id="SSF103481">
    <property type="entry name" value="Multidrug resistance efflux transporter EmrE"/>
    <property type="match status" value="2"/>
</dbReference>
<sequence>MYGAPPPRDMVRRYFIMATAPGPATSNQGENIPLGIGLMVLGMFLFSVNDALGKWLVATYAVTQLLLVRSAAALAVITPVLGRRGIVELGRMPRPVLQAVRIFVATAETACFYFAVTVLPLADAFTYYLAGPIYVTVLAVIFLKEKVGWRRWAAVLVGFIGVVIALQPGAGAFGWYALIAFVGSLFYAVLMIMTRVLRGMSPTVMATSQMWGGLLFGVLAAPVDWVPIASVKDGLLLALVGVVAVVAIVCVNRSLRLAPASAVVPYQYTLIVWAVVFGYFVFDNLPSVPTMVGALLIVGSGLFIFFREQKVAKVEPDVVTGP</sequence>
<dbReference type="EMBL" id="FMXQ01000001">
    <property type="protein sequence ID" value="SDB04944.1"/>
    <property type="molecule type" value="Genomic_DNA"/>
</dbReference>
<keyword evidence="4" id="KW-1185">Reference proteome</keyword>
<dbReference type="Gene3D" id="1.10.3730.20">
    <property type="match status" value="1"/>
</dbReference>
<feature type="transmembrane region" description="Helical" evidence="1">
    <location>
        <begin position="209"/>
        <end position="228"/>
    </location>
</feature>
<feature type="transmembrane region" description="Helical" evidence="1">
    <location>
        <begin position="234"/>
        <end position="251"/>
    </location>
</feature>
<keyword evidence="1" id="KW-0812">Transmembrane</keyword>